<keyword evidence="2" id="KW-0547">Nucleotide-binding</keyword>
<dbReference type="Gene3D" id="3.40.50.300">
    <property type="entry name" value="P-loop containing nucleotide triphosphate hydrolases"/>
    <property type="match status" value="2"/>
</dbReference>
<comment type="caution">
    <text evidence="2">The sequence shown here is derived from an EMBL/GenBank/DDBJ whole genome shotgun (WGS) entry which is preliminary data.</text>
</comment>
<keyword evidence="2" id="KW-0347">Helicase</keyword>
<evidence type="ECO:0000313" key="3">
    <source>
        <dbReference type="Proteomes" id="UP000528460"/>
    </source>
</evidence>
<dbReference type="InterPro" id="IPR006555">
    <property type="entry name" value="ATP-dep_Helicase_C"/>
</dbReference>
<evidence type="ECO:0000313" key="2">
    <source>
        <dbReference type="EMBL" id="NOK08071.1"/>
    </source>
</evidence>
<dbReference type="AlphaFoldDB" id="A0A7Y4JN44"/>
<dbReference type="RefSeq" id="WP_171412335.1">
    <property type="nucleotide sequence ID" value="NZ_JABFJW010000015.1"/>
</dbReference>
<dbReference type="GO" id="GO:0016818">
    <property type="term" value="F:hydrolase activity, acting on acid anhydrides, in phosphorus-containing anhydrides"/>
    <property type="evidence" value="ECO:0007669"/>
    <property type="project" value="InterPro"/>
</dbReference>
<dbReference type="Pfam" id="PF13307">
    <property type="entry name" value="Helicase_C_2"/>
    <property type="match status" value="1"/>
</dbReference>
<dbReference type="SMART" id="SM00487">
    <property type="entry name" value="DEXDc"/>
    <property type="match status" value="1"/>
</dbReference>
<keyword evidence="2" id="KW-0067">ATP-binding</keyword>
<keyword evidence="2" id="KW-0378">Hydrolase</keyword>
<dbReference type="InterPro" id="IPR014001">
    <property type="entry name" value="Helicase_ATP-bd"/>
</dbReference>
<dbReference type="GO" id="GO:0003677">
    <property type="term" value="F:DNA binding"/>
    <property type="evidence" value="ECO:0007669"/>
    <property type="project" value="InterPro"/>
</dbReference>
<reference evidence="2 3" key="1">
    <citation type="submission" date="2020-05" db="EMBL/GenBank/DDBJ databases">
        <authorList>
            <person name="Whitworth D."/>
        </authorList>
    </citation>
    <scope>NUCLEOTIDE SEQUENCE [LARGE SCALE GENOMIC DNA]</scope>
    <source>
        <strain evidence="2 3">CA046A</strain>
    </source>
</reference>
<dbReference type="GO" id="GO:0005524">
    <property type="term" value="F:ATP binding"/>
    <property type="evidence" value="ECO:0007669"/>
    <property type="project" value="InterPro"/>
</dbReference>
<accession>A0A7Y4JN44</accession>
<dbReference type="SUPFAM" id="SSF52540">
    <property type="entry name" value="P-loop containing nucleoside triphosphate hydrolases"/>
    <property type="match status" value="2"/>
</dbReference>
<dbReference type="Proteomes" id="UP000528460">
    <property type="component" value="Unassembled WGS sequence"/>
</dbReference>
<dbReference type="PROSITE" id="PS51192">
    <property type="entry name" value="HELICASE_ATP_BIND_1"/>
    <property type="match status" value="1"/>
</dbReference>
<protein>
    <submittedName>
        <fullName evidence="2">DEAD/DEAH box helicase family protein</fullName>
    </submittedName>
</protein>
<dbReference type="Pfam" id="PF04851">
    <property type="entry name" value="ResIII"/>
    <property type="match status" value="1"/>
</dbReference>
<name>A0A7Y4JN44_9BACT</name>
<evidence type="ECO:0000259" key="1">
    <source>
        <dbReference type="PROSITE" id="PS51192"/>
    </source>
</evidence>
<dbReference type="InterPro" id="IPR006935">
    <property type="entry name" value="Helicase/UvrB_N"/>
</dbReference>
<dbReference type="GO" id="GO:0006139">
    <property type="term" value="P:nucleobase-containing compound metabolic process"/>
    <property type="evidence" value="ECO:0007669"/>
    <property type="project" value="InterPro"/>
</dbReference>
<sequence length="845" mass="93919">MVDFKKRLKSAGGKQPLAPSEIYDRLDRASDKGPLRPAQEAVLAEWHDNRRSARDAIVKLHTGQGKTLIGLLILQSKLNEGVGPVVYLCPDNFLVEQTALQAKQFGFEYCTAFGSADLPEKFLDSKAILICTVQKLFNGRTKFGLHPRSIAVGAVVIDDAHACIEAIRDASTIRLERDSGAYPEVLQLFSSALESQGQGTFADLDNGAYDALLPVPYWDWIDHSNEIAKILVKHGSAKAITYAWPLIKDILPECECLISGQTIEIYPRLAPLEAFGSYAGAKHRVFMSATISDDSFLIKGLGLSRTTVEAPLTYAREKWSGEKMVLIPSLLSEELSRDFIVEKFAQPVNGRKYGVVTLVPSFKAAEDWKTQGATVADKASIEKEVQRLRKGECDATLAVVNRYDGIDLPDKACRVLILDSRPFGESLHERHLERCLTSTDAVAVRIARTIEQGMGRSVRGEKDYSAVLLIGPELVRAIRSAESRAFLSAQTRQQVEIGLNVAEFAKEDLEKGINPGQALDGLIAQSLRRDEGWKEYYTEEMEKIGSATSVPKRLLEFAQELKAEQLARDGRYEEAAEVMQLLSDKHAPTEIEKGWYLQEAARHLYRSSKVEAEKKQTAAHKRNRFLLRPRSRAGAPPQLPVEQRRVEKIIEWIQGHPDPATLTVSVESLVSSIRFGIDADVFEAAFDRLGKALGVACERPDKEWKEGPDNLWRLRTNRCVIVECKTEVVVDRKEIAKYEAEQMNQSFGWFKKTYPGVEAECILIIPPRTLAAAASLAQPTAAMQKGGLDRLVKNVRGFFGEFFSQDLQSLSAKQVQQALDRHHLGADDLFSKYTSPIKGAGLPGE</sequence>
<feature type="domain" description="Helicase ATP-binding" evidence="1">
    <location>
        <begin position="47"/>
        <end position="309"/>
    </location>
</feature>
<gene>
    <name evidence="2" type="ORF">HNS30_03315</name>
</gene>
<dbReference type="EMBL" id="JABFJW010000015">
    <property type="protein sequence ID" value="NOK08071.1"/>
    <property type="molecule type" value="Genomic_DNA"/>
</dbReference>
<organism evidence="2 3">
    <name type="scientific">Corallococcus exercitus</name>
    <dbReference type="NCBI Taxonomy" id="2316736"/>
    <lineage>
        <taxon>Bacteria</taxon>
        <taxon>Pseudomonadati</taxon>
        <taxon>Myxococcota</taxon>
        <taxon>Myxococcia</taxon>
        <taxon>Myxococcales</taxon>
        <taxon>Cystobacterineae</taxon>
        <taxon>Myxococcaceae</taxon>
        <taxon>Corallococcus</taxon>
    </lineage>
</organism>
<proteinExistence type="predicted"/>
<dbReference type="InterPro" id="IPR027417">
    <property type="entry name" value="P-loop_NTPase"/>
</dbReference>
<dbReference type="GO" id="GO:0004386">
    <property type="term" value="F:helicase activity"/>
    <property type="evidence" value="ECO:0007669"/>
    <property type="project" value="UniProtKB-KW"/>
</dbReference>
<dbReference type="SMART" id="SM00491">
    <property type="entry name" value="HELICc2"/>
    <property type="match status" value="1"/>
</dbReference>